<evidence type="ECO:0000256" key="1">
    <source>
        <dbReference type="ARBA" id="ARBA00004141"/>
    </source>
</evidence>
<proteinExistence type="predicted"/>
<feature type="transmembrane region" description="Helical" evidence="5">
    <location>
        <begin position="151"/>
        <end position="170"/>
    </location>
</feature>
<keyword evidence="3 5" id="KW-1133">Transmembrane helix</keyword>
<dbReference type="Pfam" id="PF07690">
    <property type="entry name" value="MFS_1"/>
    <property type="match status" value="1"/>
</dbReference>
<dbReference type="CDD" id="cd17393">
    <property type="entry name" value="MFS_MosC_like"/>
    <property type="match status" value="1"/>
</dbReference>
<feature type="transmembrane region" description="Helical" evidence="5">
    <location>
        <begin position="307"/>
        <end position="328"/>
    </location>
</feature>
<feature type="transmembrane region" description="Helical" evidence="5">
    <location>
        <begin position="176"/>
        <end position="195"/>
    </location>
</feature>
<dbReference type="PROSITE" id="PS50850">
    <property type="entry name" value="MFS"/>
    <property type="match status" value="1"/>
</dbReference>
<dbReference type="InterPro" id="IPR051788">
    <property type="entry name" value="MFS_Transporter"/>
</dbReference>
<feature type="transmembrane region" description="Helical" evidence="5">
    <location>
        <begin position="368"/>
        <end position="388"/>
    </location>
</feature>
<feature type="transmembrane region" description="Helical" evidence="5">
    <location>
        <begin position="282"/>
        <end position="301"/>
    </location>
</feature>
<evidence type="ECO:0000259" key="6">
    <source>
        <dbReference type="PROSITE" id="PS50850"/>
    </source>
</evidence>
<feature type="transmembrane region" description="Helical" evidence="5">
    <location>
        <begin position="251"/>
        <end position="270"/>
    </location>
</feature>
<evidence type="ECO:0000256" key="2">
    <source>
        <dbReference type="ARBA" id="ARBA00022692"/>
    </source>
</evidence>
<evidence type="ECO:0000313" key="8">
    <source>
        <dbReference type="Proteomes" id="UP001302349"/>
    </source>
</evidence>
<dbReference type="InterPro" id="IPR036259">
    <property type="entry name" value="MFS_trans_sf"/>
</dbReference>
<name>A0ABZ0IQP9_9BACT</name>
<comment type="subcellular location">
    <subcellularLocation>
        <location evidence="1">Membrane</location>
        <topology evidence="1">Multi-pass membrane protein</topology>
    </subcellularLocation>
</comment>
<feature type="transmembrane region" description="Helical" evidence="5">
    <location>
        <begin position="216"/>
        <end position="239"/>
    </location>
</feature>
<evidence type="ECO:0000256" key="4">
    <source>
        <dbReference type="ARBA" id="ARBA00023136"/>
    </source>
</evidence>
<feature type="transmembrane region" description="Helical" evidence="5">
    <location>
        <begin position="56"/>
        <end position="80"/>
    </location>
</feature>
<evidence type="ECO:0000256" key="5">
    <source>
        <dbReference type="SAM" id="Phobius"/>
    </source>
</evidence>
<gene>
    <name evidence="7" type="ORF">RT717_01950</name>
</gene>
<dbReference type="PANTHER" id="PTHR23514:SF13">
    <property type="entry name" value="INNER MEMBRANE PROTEIN YBJJ"/>
    <property type="match status" value="1"/>
</dbReference>
<dbReference type="InterPro" id="IPR020846">
    <property type="entry name" value="MFS_dom"/>
</dbReference>
<keyword evidence="2 5" id="KW-0812">Transmembrane</keyword>
<feature type="domain" description="Major facilitator superfamily (MFS) profile" evidence="6">
    <location>
        <begin position="22"/>
        <end position="394"/>
    </location>
</feature>
<feature type="transmembrane region" description="Helical" evidence="5">
    <location>
        <begin position="340"/>
        <end position="362"/>
    </location>
</feature>
<dbReference type="SUPFAM" id="SSF103473">
    <property type="entry name" value="MFS general substrate transporter"/>
    <property type="match status" value="1"/>
</dbReference>
<dbReference type="Gene3D" id="1.20.1250.20">
    <property type="entry name" value="MFS general substrate transporter like domains"/>
    <property type="match status" value="1"/>
</dbReference>
<reference evidence="7 8" key="1">
    <citation type="journal article" date="2023" name="Microbiol. Resour. Announc.">
        <title>Complete Genome Sequence of Imperialibacter roseus strain P4T.</title>
        <authorList>
            <person name="Tizabi D.R."/>
            <person name="Bachvaroff T."/>
            <person name="Hill R.T."/>
        </authorList>
    </citation>
    <scope>NUCLEOTIDE SEQUENCE [LARGE SCALE GENOMIC DNA]</scope>
    <source>
        <strain evidence="7 8">P4T</strain>
    </source>
</reference>
<dbReference type="Proteomes" id="UP001302349">
    <property type="component" value="Chromosome"/>
</dbReference>
<keyword evidence="4 5" id="KW-0472">Membrane</keyword>
<sequence>MTLILMDMTDQTSSVILNKTRLRIAVASIFFVHGLNFSSWAARIPDIQLKLGLSEAALGGVLLILPLGSLASLPFSGVIIDKLGSRLVVLVATLGYALTLPFLGFSSSVAMLSVGLFIYGFFGNTVNIAVNTQAIGVQTHYGRTIMASFHGTWSLAGFTGAGIGTLMVALGIEPQIHYLIMLALVVVILSINYPHTLKEDVNRNTGKFKWVKPDGTLVKIGLIAMCGMMSEGCMFDWSGVYFKKVVEAPDAWVPLGFSAFMMTMAGGRFISDRLTNRFGIGTVLKGSGILIASGLLFAVALPYFATALIGFLLVGFGVSSVVPLAYSVAGKSKTMSAGMALTMVSSISFLGFLLGPPLIGFIAEASSLRASFLFIAVIGSLVAVITSMSKTIQRA</sequence>
<keyword evidence="8" id="KW-1185">Reference proteome</keyword>
<protein>
    <submittedName>
        <fullName evidence="7">MFS transporter</fullName>
    </submittedName>
</protein>
<feature type="transmembrane region" description="Helical" evidence="5">
    <location>
        <begin position="87"/>
        <end position="104"/>
    </location>
</feature>
<accession>A0ABZ0IQP9</accession>
<evidence type="ECO:0000256" key="3">
    <source>
        <dbReference type="ARBA" id="ARBA00022989"/>
    </source>
</evidence>
<evidence type="ECO:0000313" key="7">
    <source>
        <dbReference type="EMBL" id="WOK07383.1"/>
    </source>
</evidence>
<feature type="transmembrane region" description="Helical" evidence="5">
    <location>
        <begin position="21"/>
        <end position="44"/>
    </location>
</feature>
<dbReference type="InterPro" id="IPR011701">
    <property type="entry name" value="MFS"/>
</dbReference>
<dbReference type="EMBL" id="CP136051">
    <property type="protein sequence ID" value="WOK07383.1"/>
    <property type="molecule type" value="Genomic_DNA"/>
</dbReference>
<organism evidence="7 8">
    <name type="scientific">Imperialibacter roseus</name>
    <dbReference type="NCBI Taxonomy" id="1324217"/>
    <lineage>
        <taxon>Bacteria</taxon>
        <taxon>Pseudomonadati</taxon>
        <taxon>Bacteroidota</taxon>
        <taxon>Cytophagia</taxon>
        <taxon>Cytophagales</taxon>
        <taxon>Flammeovirgaceae</taxon>
        <taxon>Imperialibacter</taxon>
    </lineage>
</organism>
<feature type="transmembrane region" description="Helical" evidence="5">
    <location>
        <begin position="110"/>
        <end position="130"/>
    </location>
</feature>
<dbReference type="PANTHER" id="PTHR23514">
    <property type="entry name" value="BYPASS OF STOP CODON PROTEIN 6"/>
    <property type="match status" value="1"/>
</dbReference>
<dbReference type="RefSeq" id="WP_317490061.1">
    <property type="nucleotide sequence ID" value="NZ_CP136051.1"/>
</dbReference>